<sequence>LAVNFSGPSKVLLGPRLLQSPSISTLASGFGFTAVGGASVENLTPGHKLPPFLAFARACPKALQEV</sequence>
<comment type="caution">
    <text evidence="1">The sequence shown here is derived from an EMBL/GenBank/DDBJ whole genome shotgun (WGS) entry which is preliminary data.</text>
</comment>
<proteinExistence type="predicted"/>
<accession>A0ABQ9U1T5</accession>
<evidence type="ECO:0000313" key="2">
    <source>
        <dbReference type="Proteomes" id="UP001266305"/>
    </source>
</evidence>
<feature type="non-terminal residue" evidence="1">
    <location>
        <position position="66"/>
    </location>
</feature>
<feature type="non-terminal residue" evidence="1">
    <location>
        <position position="1"/>
    </location>
</feature>
<dbReference type="Proteomes" id="UP001266305">
    <property type="component" value="Unassembled WGS sequence"/>
</dbReference>
<gene>
    <name evidence="1" type="ORF">P7K49_030309</name>
</gene>
<evidence type="ECO:0000313" key="1">
    <source>
        <dbReference type="EMBL" id="KAK2091025.1"/>
    </source>
</evidence>
<name>A0ABQ9U1T5_SAGOE</name>
<protein>
    <submittedName>
        <fullName evidence="1">Uncharacterized protein</fullName>
    </submittedName>
</protein>
<dbReference type="EMBL" id="JASSZA010000016">
    <property type="protein sequence ID" value="KAK2091025.1"/>
    <property type="molecule type" value="Genomic_DNA"/>
</dbReference>
<organism evidence="1 2">
    <name type="scientific">Saguinus oedipus</name>
    <name type="common">Cotton-top tamarin</name>
    <name type="synonym">Oedipomidas oedipus</name>
    <dbReference type="NCBI Taxonomy" id="9490"/>
    <lineage>
        <taxon>Eukaryota</taxon>
        <taxon>Metazoa</taxon>
        <taxon>Chordata</taxon>
        <taxon>Craniata</taxon>
        <taxon>Vertebrata</taxon>
        <taxon>Euteleostomi</taxon>
        <taxon>Mammalia</taxon>
        <taxon>Eutheria</taxon>
        <taxon>Euarchontoglires</taxon>
        <taxon>Primates</taxon>
        <taxon>Haplorrhini</taxon>
        <taxon>Platyrrhini</taxon>
        <taxon>Cebidae</taxon>
        <taxon>Callitrichinae</taxon>
        <taxon>Saguinus</taxon>
    </lineage>
</organism>
<reference evidence="1 2" key="1">
    <citation type="submission" date="2023-05" db="EMBL/GenBank/DDBJ databases">
        <title>B98-5 Cell Line De Novo Hybrid Assembly: An Optical Mapping Approach.</title>
        <authorList>
            <person name="Kananen K."/>
            <person name="Auerbach J.A."/>
            <person name="Kautto E."/>
            <person name="Blachly J.S."/>
        </authorList>
    </citation>
    <scope>NUCLEOTIDE SEQUENCE [LARGE SCALE GENOMIC DNA]</scope>
    <source>
        <strain evidence="1">B95-8</strain>
        <tissue evidence="1">Cell line</tissue>
    </source>
</reference>
<keyword evidence="2" id="KW-1185">Reference proteome</keyword>